<dbReference type="EMBL" id="SMKZ01000048">
    <property type="protein sequence ID" value="TDE00591.1"/>
    <property type="molecule type" value="Genomic_DNA"/>
</dbReference>
<name>A0A4R5CP92_9ACTN</name>
<dbReference type="OrthoDB" id="3400794at2"/>
<evidence type="ECO:0000256" key="1">
    <source>
        <dbReference type="SAM" id="Phobius"/>
    </source>
</evidence>
<keyword evidence="1" id="KW-0812">Transmembrane</keyword>
<feature type="transmembrane region" description="Helical" evidence="1">
    <location>
        <begin position="52"/>
        <end position="74"/>
    </location>
</feature>
<organism evidence="2 3">
    <name type="scientific">Jiangella asiatica</name>
    <dbReference type="NCBI Taxonomy" id="2530372"/>
    <lineage>
        <taxon>Bacteria</taxon>
        <taxon>Bacillati</taxon>
        <taxon>Actinomycetota</taxon>
        <taxon>Actinomycetes</taxon>
        <taxon>Jiangellales</taxon>
        <taxon>Jiangellaceae</taxon>
        <taxon>Jiangella</taxon>
    </lineage>
</organism>
<gene>
    <name evidence="2" type="ORF">E1269_25085</name>
</gene>
<reference evidence="2 3" key="1">
    <citation type="submission" date="2019-03" db="EMBL/GenBank/DDBJ databases">
        <title>Draft genome sequences of novel Actinobacteria.</title>
        <authorList>
            <person name="Sahin N."/>
            <person name="Ay H."/>
            <person name="Saygin H."/>
        </authorList>
    </citation>
    <scope>NUCLEOTIDE SEQUENCE [LARGE SCALE GENOMIC DNA]</scope>
    <source>
        <strain evidence="2 3">5K138</strain>
    </source>
</reference>
<feature type="transmembrane region" description="Helical" evidence="1">
    <location>
        <begin position="22"/>
        <end position="40"/>
    </location>
</feature>
<keyword evidence="1" id="KW-0472">Membrane</keyword>
<evidence type="ECO:0000313" key="3">
    <source>
        <dbReference type="Proteomes" id="UP000294739"/>
    </source>
</evidence>
<keyword evidence="1" id="KW-1133">Transmembrane helix</keyword>
<proteinExistence type="predicted"/>
<dbReference type="RefSeq" id="WP_131899722.1">
    <property type="nucleotide sequence ID" value="NZ_SMKZ01000048.1"/>
</dbReference>
<dbReference type="InParanoid" id="A0A4R5CP92"/>
<keyword evidence="3" id="KW-1185">Reference proteome</keyword>
<accession>A0A4R5CP92</accession>
<sequence>MWNSNGPTAGTAFERSPAWCRLGWGALLSLAVSAAVVASASSSASRIGAPPYWPWLLTGLQVLGLWAAGSRRWWGWLLGAAVQPPWIAYAFVTGQFGFVPGCAISATVQAYSFARWNGLVDAAGARPAVNPTTDHLEEVAP</sequence>
<protein>
    <submittedName>
        <fullName evidence="2">Uncharacterized protein</fullName>
    </submittedName>
</protein>
<dbReference type="Proteomes" id="UP000294739">
    <property type="component" value="Unassembled WGS sequence"/>
</dbReference>
<dbReference type="AlphaFoldDB" id="A0A4R5CP92"/>
<evidence type="ECO:0000313" key="2">
    <source>
        <dbReference type="EMBL" id="TDE00591.1"/>
    </source>
</evidence>
<feature type="transmembrane region" description="Helical" evidence="1">
    <location>
        <begin position="86"/>
        <end position="108"/>
    </location>
</feature>
<comment type="caution">
    <text evidence="2">The sequence shown here is derived from an EMBL/GenBank/DDBJ whole genome shotgun (WGS) entry which is preliminary data.</text>
</comment>